<keyword evidence="12" id="KW-1185">Reference proteome</keyword>
<evidence type="ECO:0000256" key="9">
    <source>
        <dbReference type="RuleBase" id="RU369031"/>
    </source>
</evidence>
<dbReference type="STRING" id="765440.A0A0C3G355"/>
<evidence type="ECO:0000256" key="1">
    <source>
        <dbReference type="ARBA" id="ARBA00004123"/>
    </source>
</evidence>
<sequence>MDPRRARDPRLARPDPRLQRPSSGSPAPIPTPPQAPTQYHQQWSENGVQNYANPPVPQQDMPYQQQPVPQLPATSAPPVQVTSPPAYKQRPLFCIVCASNQNRSMEGHDVLAKAGYRVVSYGTGSAVRLPGPSIDKPNIYPFGTPYETIYEELNSKDPRLYSSNGLLQMLDRNRRIKLAPERWQDSKTLADIVITCEERCFDVVCDDLLTRGGDFNRPVHVINIEIKDNHEEAFLAGKAMLDMAAAIEISSDVDEDIDKILQAQQENHPHSILHAVAFY</sequence>
<comment type="subcellular location">
    <subcellularLocation>
        <location evidence="1 9">Nucleus</location>
    </subcellularLocation>
</comment>
<evidence type="ECO:0000313" key="12">
    <source>
        <dbReference type="Proteomes" id="UP000054166"/>
    </source>
</evidence>
<dbReference type="Pfam" id="PF04722">
    <property type="entry name" value="Ssu72"/>
    <property type="match status" value="1"/>
</dbReference>
<dbReference type="HOGENOM" id="CLU_062463_1_0_1"/>
<protein>
    <recommendedName>
        <fullName evidence="9">RNA polymerase II subunit A C-terminal domain phosphatase SSU72</fullName>
        <shortName evidence="9">CTD phosphatase SSU72</shortName>
        <ecNumber evidence="9">3.1.3.16</ecNumber>
    </recommendedName>
</protein>
<evidence type="ECO:0000313" key="11">
    <source>
        <dbReference type="EMBL" id="KIM90695.1"/>
    </source>
</evidence>
<reference evidence="12" key="2">
    <citation type="submission" date="2015-01" db="EMBL/GenBank/DDBJ databases">
        <title>Evolutionary Origins and Diversification of the Mycorrhizal Mutualists.</title>
        <authorList>
            <consortium name="DOE Joint Genome Institute"/>
            <consortium name="Mycorrhizal Genomics Consortium"/>
            <person name="Kohler A."/>
            <person name="Kuo A."/>
            <person name="Nagy L.G."/>
            <person name="Floudas D."/>
            <person name="Copeland A."/>
            <person name="Barry K.W."/>
            <person name="Cichocki N."/>
            <person name="Veneault-Fourrey C."/>
            <person name="LaButti K."/>
            <person name="Lindquist E.A."/>
            <person name="Lipzen A."/>
            <person name="Lundell T."/>
            <person name="Morin E."/>
            <person name="Murat C."/>
            <person name="Riley R."/>
            <person name="Ohm R."/>
            <person name="Sun H."/>
            <person name="Tunlid A."/>
            <person name="Henrissat B."/>
            <person name="Grigoriev I.V."/>
            <person name="Hibbett D.S."/>
            <person name="Martin F."/>
        </authorList>
    </citation>
    <scope>NUCLEOTIDE SEQUENCE [LARGE SCALE GENOMIC DNA]</scope>
    <source>
        <strain evidence="12">F 1598</strain>
    </source>
</reference>
<evidence type="ECO:0000256" key="5">
    <source>
        <dbReference type="ARBA" id="ARBA00022912"/>
    </source>
</evidence>
<evidence type="ECO:0000256" key="6">
    <source>
        <dbReference type="ARBA" id="ARBA00023242"/>
    </source>
</evidence>
<dbReference type="EMBL" id="KN832972">
    <property type="protein sequence ID" value="KIM90695.1"/>
    <property type="molecule type" value="Genomic_DNA"/>
</dbReference>
<dbReference type="PANTHER" id="PTHR20383">
    <property type="entry name" value="RNA POLYMERASE II SUBUNIT A C-TERMINAL DOMAIN PHOSPHATASE"/>
    <property type="match status" value="1"/>
</dbReference>
<comment type="catalytic activity">
    <reaction evidence="8 9">
        <text>O-phospho-L-threonyl-[protein] + H2O = L-threonyl-[protein] + phosphate</text>
        <dbReference type="Rhea" id="RHEA:47004"/>
        <dbReference type="Rhea" id="RHEA-COMP:11060"/>
        <dbReference type="Rhea" id="RHEA-COMP:11605"/>
        <dbReference type="ChEBI" id="CHEBI:15377"/>
        <dbReference type="ChEBI" id="CHEBI:30013"/>
        <dbReference type="ChEBI" id="CHEBI:43474"/>
        <dbReference type="ChEBI" id="CHEBI:61977"/>
        <dbReference type="EC" id="3.1.3.16"/>
    </reaction>
</comment>
<evidence type="ECO:0000256" key="8">
    <source>
        <dbReference type="ARBA" id="ARBA00048336"/>
    </source>
</evidence>
<keyword evidence="3 9" id="KW-0507">mRNA processing</keyword>
<name>A0A0C3G355_PILCF</name>
<keyword evidence="5 9" id="KW-0904">Protein phosphatase</keyword>
<comment type="function">
    <text evidence="9">Component of the cleavage and polyadenylation factor (CPF) complex, which plays a key role in polyadenylation-dependent pre-mRNA 3'-end formation and cooperates with cleavage factors including the CFIA complex and NAB4/CFIB. SSU72 is required for 3'-end formation of snoRNAs.</text>
</comment>
<dbReference type="FunCoup" id="A0A0C3G355">
    <property type="interactions" value="588"/>
</dbReference>
<dbReference type="InterPro" id="IPR006811">
    <property type="entry name" value="RNA_pol_II_suA"/>
</dbReference>
<dbReference type="InParanoid" id="A0A0C3G355"/>
<keyword evidence="6 9" id="KW-0539">Nucleus</keyword>
<evidence type="ECO:0000256" key="7">
    <source>
        <dbReference type="ARBA" id="ARBA00047761"/>
    </source>
</evidence>
<gene>
    <name evidence="11" type="ORF">PILCRDRAFT_811156</name>
</gene>
<dbReference type="AlphaFoldDB" id="A0A0C3G355"/>
<keyword evidence="4 9" id="KW-0378">Hydrolase</keyword>
<proteinExistence type="inferred from homology"/>
<feature type="compositionally biased region" description="Basic and acidic residues" evidence="10">
    <location>
        <begin position="1"/>
        <end position="18"/>
    </location>
</feature>
<dbReference type="GO" id="GO:0008420">
    <property type="term" value="F:RNA polymerase II CTD heptapeptide repeat phosphatase activity"/>
    <property type="evidence" value="ECO:0007669"/>
    <property type="project" value="UniProtKB-ARBA"/>
</dbReference>
<comment type="function">
    <text evidence="9">Processively dephosphorylates Ser-5 of the heptad repeats YSPTSPS in the C-terminal domain of the largest RNA polymerase II subunit (RPB1).</text>
</comment>
<comment type="similarity">
    <text evidence="2 9">Belongs to the SSU72 phosphatase family.</text>
</comment>
<reference evidence="11 12" key="1">
    <citation type="submission" date="2014-04" db="EMBL/GenBank/DDBJ databases">
        <authorList>
            <consortium name="DOE Joint Genome Institute"/>
            <person name="Kuo A."/>
            <person name="Tarkka M."/>
            <person name="Buscot F."/>
            <person name="Kohler A."/>
            <person name="Nagy L.G."/>
            <person name="Floudas D."/>
            <person name="Copeland A."/>
            <person name="Barry K.W."/>
            <person name="Cichocki N."/>
            <person name="Veneault-Fourrey C."/>
            <person name="LaButti K."/>
            <person name="Lindquist E.A."/>
            <person name="Lipzen A."/>
            <person name="Lundell T."/>
            <person name="Morin E."/>
            <person name="Murat C."/>
            <person name="Sun H."/>
            <person name="Tunlid A."/>
            <person name="Henrissat B."/>
            <person name="Grigoriev I.V."/>
            <person name="Hibbett D.S."/>
            <person name="Martin F."/>
            <person name="Nordberg H.P."/>
            <person name="Cantor M.N."/>
            <person name="Hua S.X."/>
        </authorList>
    </citation>
    <scope>NUCLEOTIDE SEQUENCE [LARGE SCALE GENOMIC DNA]</scope>
    <source>
        <strain evidence="11 12">F 1598</strain>
    </source>
</reference>
<dbReference type="Proteomes" id="UP000054166">
    <property type="component" value="Unassembled WGS sequence"/>
</dbReference>
<evidence type="ECO:0000256" key="10">
    <source>
        <dbReference type="SAM" id="MobiDB-lite"/>
    </source>
</evidence>
<dbReference type="GO" id="GO:0005847">
    <property type="term" value="C:mRNA cleavage and polyadenylation specificity factor complex"/>
    <property type="evidence" value="ECO:0007669"/>
    <property type="project" value="UniProtKB-ARBA"/>
</dbReference>
<organism evidence="11 12">
    <name type="scientific">Piloderma croceum (strain F 1598)</name>
    <dbReference type="NCBI Taxonomy" id="765440"/>
    <lineage>
        <taxon>Eukaryota</taxon>
        <taxon>Fungi</taxon>
        <taxon>Dikarya</taxon>
        <taxon>Basidiomycota</taxon>
        <taxon>Agaricomycotina</taxon>
        <taxon>Agaricomycetes</taxon>
        <taxon>Agaricomycetidae</taxon>
        <taxon>Atheliales</taxon>
        <taxon>Atheliaceae</taxon>
        <taxon>Piloderma</taxon>
    </lineage>
</organism>
<accession>A0A0C3G355</accession>
<feature type="region of interest" description="Disordered" evidence="10">
    <location>
        <begin position="1"/>
        <end position="84"/>
    </location>
</feature>
<feature type="compositionally biased region" description="Polar residues" evidence="10">
    <location>
        <begin position="39"/>
        <end position="52"/>
    </location>
</feature>
<evidence type="ECO:0000256" key="3">
    <source>
        <dbReference type="ARBA" id="ARBA00022664"/>
    </source>
</evidence>
<dbReference type="GO" id="GO:0031124">
    <property type="term" value="P:mRNA 3'-end processing"/>
    <property type="evidence" value="ECO:0007669"/>
    <property type="project" value="UniProtKB-ARBA"/>
</dbReference>
<dbReference type="Gene3D" id="3.40.50.2300">
    <property type="match status" value="2"/>
</dbReference>
<comment type="catalytic activity">
    <reaction evidence="7 9">
        <text>O-phospho-L-seryl-[protein] + H2O = L-seryl-[protein] + phosphate</text>
        <dbReference type="Rhea" id="RHEA:20629"/>
        <dbReference type="Rhea" id="RHEA-COMP:9863"/>
        <dbReference type="Rhea" id="RHEA-COMP:11604"/>
        <dbReference type="ChEBI" id="CHEBI:15377"/>
        <dbReference type="ChEBI" id="CHEBI:29999"/>
        <dbReference type="ChEBI" id="CHEBI:43474"/>
        <dbReference type="ChEBI" id="CHEBI:83421"/>
        <dbReference type="EC" id="3.1.3.16"/>
    </reaction>
</comment>
<evidence type="ECO:0000256" key="2">
    <source>
        <dbReference type="ARBA" id="ARBA00008978"/>
    </source>
</evidence>
<evidence type="ECO:0000256" key="4">
    <source>
        <dbReference type="ARBA" id="ARBA00022801"/>
    </source>
</evidence>
<dbReference type="EC" id="3.1.3.16" evidence="9"/>
<comment type="subunit">
    <text evidence="9">Component of the cleavage and polyadenylation factor (CPF) complex.</text>
</comment>
<dbReference type="OrthoDB" id="57957at2759"/>
<dbReference type="FunFam" id="3.40.50.2300:FF:000039">
    <property type="entry name" value="RNA polymerase II subunit A C-terminal domain phosphatase"/>
    <property type="match status" value="1"/>
</dbReference>